<protein>
    <submittedName>
        <fullName evidence="2">Uncharacterized protein</fullName>
    </submittedName>
</protein>
<accession>A0AAD4BKL2</accession>
<comment type="caution">
    <text evidence="2">The sequence shown here is derived from an EMBL/GenBank/DDBJ whole genome shotgun (WGS) entry which is preliminary data.</text>
</comment>
<reference evidence="2" key="1">
    <citation type="submission" date="2019-10" db="EMBL/GenBank/DDBJ databases">
        <authorList>
            <consortium name="DOE Joint Genome Institute"/>
            <person name="Kuo A."/>
            <person name="Miyauchi S."/>
            <person name="Kiss E."/>
            <person name="Drula E."/>
            <person name="Kohler A."/>
            <person name="Sanchez-Garcia M."/>
            <person name="Andreopoulos B."/>
            <person name="Barry K.W."/>
            <person name="Bonito G."/>
            <person name="Buee M."/>
            <person name="Carver A."/>
            <person name="Chen C."/>
            <person name="Cichocki N."/>
            <person name="Clum A."/>
            <person name="Culley D."/>
            <person name="Crous P.W."/>
            <person name="Fauchery L."/>
            <person name="Girlanda M."/>
            <person name="Hayes R."/>
            <person name="Keri Z."/>
            <person name="LaButti K."/>
            <person name="Lipzen A."/>
            <person name="Lombard V."/>
            <person name="Magnuson J."/>
            <person name="Maillard F."/>
            <person name="Morin E."/>
            <person name="Murat C."/>
            <person name="Nolan M."/>
            <person name="Ohm R."/>
            <person name="Pangilinan J."/>
            <person name="Pereira M."/>
            <person name="Perotto S."/>
            <person name="Peter M."/>
            <person name="Riley R."/>
            <person name="Sitrit Y."/>
            <person name="Stielow B."/>
            <person name="Szollosi G."/>
            <person name="Zifcakova L."/>
            <person name="Stursova M."/>
            <person name="Spatafora J.W."/>
            <person name="Tedersoo L."/>
            <person name="Vaario L.-M."/>
            <person name="Yamada A."/>
            <person name="Yan M."/>
            <person name="Wang P."/>
            <person name="Xu J."/>
            <person name="Bruns T."/>
            <person name="Baldrian P."/>
            <person name="Vilgalys R."/>
            <person name="Henrissat B."/>
            <person name="Grigoriev I.V."/>
            <person name="Hibbett D."/>
            <person name="Nagy L.G."/>
            <person name="Martin F.M."/>
        </authorList>
    </citation>
    <scope>NUCLEOTIDE SEQUENCE</scope>
    <source>
        <strain evidence="2">BED1</strain>
    </source>
</reference>
<dbReference type="AlphaFoldDB" id="A0AAD4BKL2"/>
<proteinExistence type="predicted"/>
<evidence type="ECO:0000313" key="2">
    <source>
        <dbReference type="EMBL" id="KAF8433702.1"/>
    </source>
</evidence>
<feature type="region of interest" description="Disordered" evidence="1">
    <location>
        <begin position="182"/>
        <end position="206"/>
    </location>
</feature>
<reference evidence="2" key="2">
    <citation type="journal article" date="2020" name="Nat. Commun.">
        <title>Large-scale genome sequencing of mycorrhizal fungi provides insights into the early evolution of symbiotic traits.</title>
        <authorList>
            <person name="Miyauchi S."/>
            <person name="Kiss E."/>
            <person name="Kuo A."/>
            <person name="Drula E."/>
            <person name="Kohler A."/>
            <person name="Sanchez-Garcia M."/>
            <person name="Morin E."/>
            <person name="Andreopoulos B."/>
            <person name="Barry K.W."/>
            <person name="Bonito G."/>
            <person name="Buee M."/>
            <person name="Carver A."/>
            <person name="Chen C."/>
            <person name="Cichocki N."/>
            <person name="Clum A."/>
            <person name="Culley D."/>
            <person name="Crous P.W."/>
            <person name="Fauchery L."/>
            <person name="Girlanda M."/>
            <person name="Hayes R.D."/>
            <person name="Keri Z."/>
            <person name="LaButti K."/>
            <person name="Lipzen A."/>
            <person name="Lombard V."/>
            <person name="Magnuson J."/>
            <person name="Maillard F."/>
            <person name="Murat C."/>
            <person name="Nolan M."/>
            <person name="Ohm R.A."/>
            <person name="Pangilinan J."/>
            <person name="Pereira M.F."/>
            <person name="Perotto S."/>
            <person name="Peter M."/>
            <person name="Pfister S."/>
            <person name="Riley R."/>
            <person name="Sitrit Y."/>
            <person name="Stielow J.B."/>
            <person name="Szollosi G."/>
            <person name="Zifcakova L."/>
            <person name="Stursova M."/>
            <person name="Spatafora J.W."/>
            <person name="Tedersoo L."/>
            <person name="Vaario L.M."/>
            <person name="Yamada A."/>
            <person name="Yan M."/>
            <person name="Wang P."/>
            <person name="Xu J."/>
            <person name="Bruns T."/>
            <person name="Baldrian P."/>
            <person name="Vilgalys R."/>
            <person name="Dunand C."/>
            <person name="Henrissat B."/>
            <person name="Grigoriev I.V."/>
            <person name="Hibbett D."/>
            <person name="Nagy L.G."/>
            <person name="Martin F.M."/>
        </authorList>
    </citation>
    <scope>NUCLEOTIDE SEQUENCE</scope>
    <source>
        <strain evidence="2">BED1</strain>
    </source>
</reference>
<sequence length="206" mass="23038">MSDSVYRFHSVDYDEEWEKDVGLEGAINRELEIRLGSRAKGPIKFKEWGPGLEAIVQVLRQYLTVVPESILLRKWLSDLTEAALLVFKEANLPIPEPNTSQSVELRIPSPEPTNTMPEQQGARFKIDVASSSKKAGRNKKSSKPLCDKPATKVLTTFDDLDYNESEESDPGPIATVVTEKWPTPNSQVAQAPLTIPEASEWDSWDV</sequence>
<gene>
    <name evidence="2" type="ORF">L210DRAFT_3555889</name>
</gene>
<evidence type="ECO:0000256" key="1">
    <source>
        <dbReference type="SAM" id="MobiDB-lite"/>
    </source>
</evidence>
<organism evidence="2 3">
    <name type="scientific">Boletus edulis BED1</name>
    <dbReference type="NCBI Taxonomy" id="1328754"/>
    <lineage>
        <taxon>Eukaryota</taxon>
        <taxon>Fungi</taxon>
        <taxon>Dikarya</taxon>
        <taxon>Basidiomycota</taxon>
        <taxon>Agaricomycotina</taxon>
        <taxon>Agaricomycetes</taxon>
        <taxon>Agaricomycetidae</taxon>
        <taxon>Boletales</taxon>
        <taxon>Boletineae</taxon>
        <taxon>Boletaceae</taxon>
        <taxon>Boletoideae</taxon>
        <taxon>Boletus</taxon>
    </lineage>
</organism>
<keyword evidence="3" id="KW-1185">Reference proteome</keyword>
<name>A0AAD4BKL2_BOLED</name>
<dbReference type="EMBL" id="WHUW01000032">
    <property type="protein sequence ID" value="KAF8433702.1"/>
    <property type="molecule type" value="Genomic_DNA"/>
</dbReference>
<evidence type="ECO:0000313" key="3">
    <source>
        <dbReference type="Proteomes" id="UP001194468"/>
    </source>
</evidence>
<dbReference type="Proteomes" id="UP001194468">
    <property type="component" value="Unassembled WGS sequence"/>
</dbReference>